<sequence>MSDFEKAVTLAKLVKTFDVDDSMLSVLLSQIGDDQIKKNFPRIKRGLNFEVEYQNLFETFPWIKNLHGLDQKQNQIHKKDYQVPDFSLLIENNEKENFPILVEVKSVKKDKENFEIMPKQKHALLNYARDNNKVILLAIYWEKYAYWTHTVLTALGGKKKNKMSFEYALKK</sequence>
<gene>
    <name evidence="1" type="ORF">NEISUBOT_05413</name>
</gene>
<name>A0A9W5MY78_NEISU</name>
<organism evidence="1 2">
    <name type="scientific">Neisseria subflava NJ9703</name>
    <dbReference type="NCBI Taxonomy" id="546268"/>
    <lineage>
        <taxon>Bacteria</taxon>
        <taxon>Pseudomonadati</taxon>
        <taxon>Pseudomonadota</taxon>
        <taxon>Betaproteobacteria</taxon>
        <taxon>Neisseriales</taxon>
        <taxon>Neisseriaceae</taxon>
        <taxon>Neisseria</taxon>
    </lineage>
</organism>
<accession>A0A9W5MY78</accession>
<protein>
    <submittedName>
        <fullName evidence="1">Uncharacterized protein</fullName>
    </submittedName>
</protein>
<dbReference type="Proteomes" id="UP000004621">
    <property type="component" value="Unassembled WGS sequence"/>
</dbReference>
<comment type="caution">
    <text evidence="1">The sequence shown here is derived from an EMBL/GenBank/DDBJ whole genome shotgun (WGS) entry which is preliminary data.</text>
</comment>
<dbReference type="AlphaFoldDB" id="A0A9W5MY78"/>
<dbReference type="EMBL" id="ACEO02000014">
    <property type="protein sequence ID" value="EFC51082.1"/>
    <property type="molecule type" value="Genomic_DNA"/>
</dbReference>
<dbReference type="RefSeq" id="WP_004520929.1">
    <property type="nucleotide sequence ID" value="NZ_ACEO02000014.1"/>
</dbReference>
<proteinExistence type="predicted"/>
<reference evidence="1 2" key="1">
    <citation type="submission" date="2010-01" db="EMBL/GenBank/DDBJ databases">
        <authorList>
            <person name="Weinstock G."/>
            <person name="Sodergren E."/>
            <person name="Clifton S."/>
            <person name="Fulton L."/>
            <person name="Fulton B."/>
            <person name="Courtney L."/>
            <person name="Fronick C."/>
            <person name="Harrison M."/>
            <person name="Strong C."/>
            <person name="Farmer C."/>
            <person name="Delahaunty K."/>
            <person name="Markovic C."/>
            <person name="Hall O."/>
            <person name="Minx P."/>
            <person name="Tomlinson C."/>
            <person name="Mitreva M."/>
            <person name="Nelson J."/>
            <person name="Hou S."/>
            <person name="Wollam A."/>
            <person name="Pepin K.H."/>
            <person name="Johnson M."/>
            <person name="Bhonagiri V."/>
            <person name="Nash W.E."/>
            <person name="Warren W."/>
            <person name="Chinwalla A."/>
            <person name="Mardis E.R."/>
            <person name="Wilson R.K."/>
        </authorList>
    </citation>
    <scope>NUCLEOTIDE SEQUENCE [LARGE SCALE GENOMIC DNA]</scope>
    <source>
        <strain evidence="1 2">NJ9703</strain>
    </source>
</reference>
<evidence type="ECO:0000313" key="2">
    <source>
        <dbReference type="Proteomes" id="UP000004621"/>
    </source>
</evidence>
<evidence type="ECO:0000313" key="1">
    <source>
        <dbReference type="EMBL" id="EFC51082.1"/>
    </source>
</evidence>